<sequence>MQHEFDIKNKKKLDSPKRREMLPTRTVLNKIGLNEGARLADIGCGIGYFSIPAAAVIGPQGIVFALDVSKEMIEELDKKIEENGIENIRTVITDKYNFKLEDNSVSYAFICTVLHEIEDGMAFINETKRILALGGKIAVVEWIRAESDWGPPVDHRLDSSDVKIMLQAAGFKEIEYLKLNEHFYIVTGTLVNK</sequence>
<protein>
    <submittedName>
        <fullName evidence="2">Ubiquinone/menaquinone biosynthesis C-methyltransferase UbiE</fullName>
        <ecNumber evidence="2">2.1.1.163</ecNumber>
    </submittedName>
</protein>
<dbReference type="CDD" id="cd02440">
    <property type="entry name" value="AdoMet_MTases"/>
    <property type="match status" value="1"/>
</dbReference>
<comment type="caution">
    <text evidence="2">The sequence shown here is derived from an EMBL/GenBank/DDBJ whole genome shotgun (WGS) entry which is preliminary data.</text>
</comment>
<dbReference type="Pfam" id="PF13649">
    <property type="entry name" value="Methyltransf_25"/>
    <property type="match status" value="1"/>
</dbReference>
<keyword evidence="2" id="KW-0489">Methyltransferase</keyword>
<evidence type="ECO:0000259" key="1">
    <source>
        <dbReference type="Pfam" id="PF13649"/>
    </source>
</evidence>
<evidence type="ECO:0000313" key="2">
    <source>
        <dbReference type="EMBL" id="MPM06841.1"/>
    </source>
</evidence>
<gene>
    <name evidence="2" type="primary">ubiE_44</name>
    <name evidence="2" type="ORF">SDC9_53144</name>
</gene>
<dbReference type="GO" id="GO:0032259">
    <property type="term" value="P:methylation"/>
    <property type="evidence" value="ECO:0007669"/>
    <property type="project" value="UniProtKB-KW"/>
</dbReference>
<dbReference type="InterPro" id="IPR053173">
    <property type="entry name" value="SAM-binding_MTase"/>
</dbReference>
<reference evidence="2" key="1">
    <citation type="submission" date="2019-08" db="EMBL/GenBank/DDBJ databases">
        <authorList>
            <person name="Kucharzyk K."/>
            <person name="Murdoch R.W."/>
            <person name="Higgins S."/>
            <person name="Loffler F."/>
        </authorList>
    </citation>
    <scope>NUCLEOTIDE SEQUENCE</scope>
</reference>
<feature type="domain" description="Methyltransferase" evidence="1">
    <location>
        <begin position="41"/>
        <end position="135"/>
    </location>
</feature>
<dbReference type="GO" id="GO:0043770">
    <property type="term" value="F:demethylmenaquinone methyltransferase activity"/>
    <property type="evidence" value="ECO:0007669"/>
    <property type="project" value="UniProtKB-EC"/>
</dbReference>
<proteinExistence type="predicted"/>
<name>A0A644WTH3_9ZZZZ</name>
<keyword evidence="2" id="KW-0830">Ubiquinone</keyword>
<keyword evidence="2" id="KW-0808">Transferase</keyword>
<dbReference type="InterPro" id="IPR029063">
    <property type="entry name" value="SAM-dependent_MTases_sf"/>
</dbReference>
<dbReference type="SUPFAM" id="SSF53335">
    <property type="entry name" value="S-adenosyl-L-methionine-dependent methyltransferases"/>
    <property type="match status" value="1"/>
</dbReference>
<dbReference type="AlphaFoldDB" id="A0A644WTH3"/>
<dbReference type="PANTHER" id="PTHR45128:SF1">
    <property type="entry name" value="S-ADENOSYLMETHIONINE-DEPENDENT METHYLTRANSFERASE RV2258C"/>
    <property type="match status" value="1"/>
</dbReference>
<accession>A0A644WTH3</accession>
<organism evidence="2">
    <name type="scientific">bioreactor metagenome</name>
    <dbReference type="NCBI Taxonomy" id="1076179"/>
    <lineage>
        <taxon>unclassified sequences</taxon>
        <taxon>metagenomes</taxon>
        <taxon>ecological metagenomes</taxon>
    </lineage>
</organism>
<dbReference type="EMBL" id="VSSQ01001271">
    <property type="protein sequence ID" value="MPM06841.1"/>
    <property type="molecule type" value="Genomic_DNA"/>
</dbReference>
<dbReference type="InterPro" id="IPR041698">
    <property type="entry name" value="Methyltransf_25"/>
</dbReference>
<dbReference type="EC" id="2.1.1.163" evidence="2"/>
<dbReference type="Gene3D" id="3.40.50.150">
    <property type="entry name" value="Vaccinia Virus protein VP39"/>
    <property type="match status" value="1"/>
</dbReference>
<dbReference type="PANTHER" id="PTHR45128">
    <property type="entry name" value="METHYLTRANSFERASE TYPE 11"/>
    <property type="match status" value="1"/>
</dbReference>